<dbReference type="AlphaFoldDB" id="S9X7M5"/>
<dbReference type="RefSeq" id="XP_013025128.1">
    <property type="nucleotide sequence ID" value="XM_013169674.1"/>
</dbReference>
<feature type="region of interest" description="Disordered" evidence="1">
    <location>
        <begin position="32"/>
        <end position="121"/>
    </location>
</feature>
<reference evidence="2 3" key="1">
    <citation type="journal article" date="2011" name="Science">
        <title>Comparative functional genomics of the fission yeasts.</title>
        <authorList>
            <person name="Rhind N."/>
            <person name="Chen Z."/>
            <person name="Yassour M."/>
            <person name="Thompson D.A."/>
            <person name="Haas B.J."/>
            <person name="Habib N."/>
            <person name="Wapinski I."/>
            <person name="Roy S."/>
            <person name="Lin M.F."/>
            <person name="Heiman D.I."/>
            <person name="Young S.K."/>
            <person name="Furuya K."/>
            <person name="Guo Y."/>
            <person name="Pidoux A."/>
            <person name="Chen H.M."/>
            <person name="Robbertse B."/>
            <person name="Goldberg J.M."/>
            <person name="Aoki K."/>
            <person name="Bayne E.H."/>
            <person name="Berlin A.M."/>
            <person name="Desjardins C.A."/>
            <person name="Dobbs E."/>
            <person name="Dukaj L."/>
            <person name="Fan L."/>
            <person name="FitzGerald M.G."/>
            <person name="French C."/>
            <person name="Gujja S."/>
            <person name="Hansen K."/>
            <person name="Keifenheim D."/>
            <person name="Levin J.Z."/>
            <person name="Mosher R.A."/>
            <person name="Mueller C.A."/>
            <person name="Pfiffner J."/>
            <person name="Priest M."/>
            <person name="Russ C."/>
            <person name="Smialowska A."/>
            <person name="Swoboda P."/>
            <person name="Sykes S.M."/>
            <person name="Vaughn M."/>
            <person name="Vengrova S."/>
            <person name="Yoder R."/>
            <person name="Zeng Q."/>
            <person name="Allshire R."/>
            <person name="Baulcombe D."/>
            <person name="Birren B.W."/>
            <person name="Brown W."/>
            <person name="Ekwall K."/>
            <person name="Kellis M."/>
            <person name="Leatherwood J."/>
            <person name="Levin H."/>
            <person name="Margalit H."/>
            <person name="Martienssen R."/>
            <person name="Nieduszynski C.A."/>
            <person name="Spatafora J.W."/>
            <person name="Friedman N."/>
            <person name="Dalgaard J.Z."/>
            <person name="Baumann P."/>
            <person name="Niki H."/>
            <person name="Regev A."/>
            <person name="Nusbaum C."/>
        </authorList>
    </citation>
    <scope>NUCLEOTIDE SEQUENCE [LARGE SCALE GENOMIC DNA]</scope>
    <source>
        <strain evidence="3">OY26 / ATCC MYA-4695 / CBS 11777 / NBRC 106824 / NRRL Y48691</strain>
    </source>
</reference>
<dbReference type="HOGENOM" id="CLU_2147326_0_0_1"/>
<dbReference type="Proteomes" id="UP000015464">
    <property type="component" value="Unassembled WGS sequence"/>
</dbReference>
<sequence>MFSQRLTTFKSFPLSKSCRNVLRTNPLFESSALPNRWYSNNSTTSGSDQPLHRIPAEEDAISPKDNASRDNTTDSEAYVRSDWDNTPIEELERETAIKSKHQRSENISVNDRKSPPSVDEL</sequence>
<evidence type="ECO:0000313" key="2">
    <source>
        <dbReference type="EMBL" id="EPY49786.1"/>
    </source>
</evidence>
<dbReference type="EMBL" id="KE546994">
    <property type="protein sequence ID" value="EPY49786.1"/>
    <property type="molecule type" value="Genomic_DNA"/>
</dbReference>
<dbReference type="OrthoDB" id="5323758at2759"/>
<protein>
    <submittedName>
        <fullName evidence="2">Uncharacterized protein</fullName>
    </submittedName>
</protein>
<organism evidence="2 3">
    <name type="scientific">Schizosaccharomyces cryophilus (strain OY26 / ATCC MYA-4695 / CBS 11777 / NBRC 106824 / NRRL Y48691)</name>
    <name type="common">Fission yeast</name>
    <dbReference type="NCBI Taxonomy" id="653667"/>
    <lineage>
        <taxon>Eukaryota</taxon>
        <taxon>Fungi</taxon>
        <taxon>Dikarya</taxon>
        <taxon>Ascomycota</taxon>
        <taxon>Taphrinomycotina</taxon>
        <taxon>Schizosaccharomycetes</taxon>
        <taxon>Schizosaccharomycetales</taxon>
        <taxon>Schizosaccharomycetaceae</taxon>
        <taxon>Schizosaccharomyces</taxon>
    </lineage>
</organism>
<keyword evidence="3" id="KW-1185">Reference proteome</keyword>
<feature type="compositionally biased region" description="Basic and acidic residues" evidence="1">
    <location>
        <begin position="66"/>
        <end position="83"/>
    </location>
</feature>
<name>S9X7M5_SCHCR</name>
<proteinExistence type="predicted"/>
<feature type="compositionally biased region" description="Polar residues" evidence="1">
    <location>
        <begin position="37"/>
        <end position="48"/>
    </location>
</feature>
<dbReference type="GeneID" id="25037578"/>
<dbReference type="OMA" id="LPNRWYS"/>
<evidence type="ECO:0000313" key="3">
    <source>
        <dbReference type="Proteomes" id="UP000015464"/>
    </source>
</evidence>
<evidence type="ECO:0000256" key="1">
    <source>
        <dbReference type="SAM" id="MobiDB-lite"/>
    </source>
</evidence>
<gene>
    <name evidence="2" type="ORF">SPOG_03261</name>
</gene>
<accession>S9X7M5</accession>